<dbReference type="Proteomes" id="UP000821853">
    <property type="component" value="Chromosome 10"/>
</dbReference>
<accession>A0A9J6FN14</accession>
<dbReference type="VEuPathDB" id="VectorBase:HLOH_055636"/>
<reference evidence="1 2" key="1">
    <citation type="journal article" date="2020" name="Cell">
        <title>Large-Scale Comparative Analyses of Tick Genomes Elucidate Their Genetic Diversity and Vector Capacities.</title>
        <authorList>
            <consortium name="Tick Genome and Microbiome Consortium (TIGMIC)"/>
            <person name="Jia N."/>
            <person name="Wang J."/>
            <person name="Shi W."/>
            <person name="Du L."/>
            <person name="Sun Y."/>
            <person name="Zhan W."/>
            <person name="Jiang J.F."/>
            <person name="Wang Q."/>
            <person name="Zhang B."/>
            <person name="Ji P."/>
            <person name="Bell-Sakyi L."/>
            <person name="Cui X.M."/>
            <person name="Yuan T.T."/>
            <person name="Jiang B.G."/>
            <person name="Yang W.F."/>
            <person name="Lam T.T."/>
            <person name="Chang Q.C."/>
            <person name="Ding S.J."/>
            <person name="Wang X.J."/>
            <person name="Zhu J.G."/>
            <person name="Ruan X.D."/>
            <person name="Zhao L."/>
            <person name="Wei J.T."/>
            <person name="Ye R.Z."/>
            <person name="Que T.C."/>
            <person name="Du C.H."/>
            <person name="Zhou Y.H."/>
            <person name="Cheng J.X."/>
            <person name="Dai P.F."/>
            <person name="Guo W.B."/>
            <person name="Han X.H."/>
            <person name="Huang E.J."/>
            <person name="Li L.F."/>
            <person name="Wei W."/>
            <person name="Gao Y.C."/>
            <person name="Liu J.Z."/>
            <person name="Shao H.Z."/>
            <person name="Wang X."/>
            <person name="Wang C.C."/>
            <person name="Yang T.C."/>
            <person name="Huo Q.B."/>
            <person name="Li W."/>
            <person name="Chen H.Y."/>
            <person name="Chen S.E."/>
            <person name="Zhou L.G."/>
            <person name="Ni X.B."/>
            <person name="Tian J.H."/>
            <person name="Sheng Y."/>
            <person name="Liu T."/>
            <person name="Pan Y.S."/>
            <person name="Xia L.Y."/>
            <person name="Li J."/>
            <person name="Zhao F."/>
            <person name="Cao W.C."/>
        </authorList>
    </citation>
    <scope>NUCLEOTIDE SEQUENCE [LARGE SCALE GENOMIC DNA]</scope>
    <source>
        <strain evidence="1">HaeL-2018</strain>
    </source>
</reference>
<comment type="caution">
    <text evidence="1">The sequence shown here is derived from an EMBL/GenBank/DDBJ whole genome shotgun (WGS) entry which is preliminary data.</text>
</comment>
<sequence>MASPQRKEEKHACDILSLRYRSKEDTRLGQKVQDFAAAELWQGQALAKLSNRGPVFSEEVDDALFEFLDRERSTERADV</sequence>
<gene>
    <name evidence="1" type="ORF">HPB48_000790</name>
</gene>
<proteinExistence type="predicted"/>
<name>A0A9J6FN14_HAELO</name>
<protein>
    <submittedName>
        <fullName evidence="1">Uncharacterized protein</fullName>
    </submittedName>
</protein>
<organism evidence="1 2">
    <name type="scientific">Haemaphysalis longicornis</name>
    <name type="common">Bush tick</name>
    <dbReference type="NCBI Taxonomy" id="44386"/>
    <lineage>
        <taxon>Eukaryota</taxon>
        <taxon>Metazoa</taxon>
        <taxon>Ecdysozoa</taxon>
        <taxon>Arthropoda</taxon>
        <taxon>Chelicerata</taxon>
        <taxon>Arachnida</taxon>
        <taxon>Acari</taxon>
        <taxon>Parasitiformes</taxon>
        <taxon>Ixodida</taxon>
        <taxon>Ixodoidea</taxon>
        <taxon>Ixodidae</taxon>
        <taxon>Haemaphysalinae</taxon>
        <taxon>Haemaphysalis</taxon>
    </lineage>
</organism>
<evidence type="ECO:0000313" key="2">
    <source>
        <dbReference type="Proteomes" id="UP000821853"/>
    </source>
</evidence>
<dbReference type="EMBL" id="JABSTR010000002">
    <property type="protein sequence ID" value="KAH9363657.1"/>
    <property type="molecule type" value="Genomic_DNA"/>
</dbReference>
<dbReference type="AlphaFoldDB" id="A0A9J6FN14"/>
<evidence type="ECO:0000313" key="1">
    <source>
        <dbReference type="EMBL" id="KAH9363657.1"/>
    </source>
</evidence>
<keyword evidence="2" id="KW-1185">Reference proteome</keyword>